<protein>
    <submittedName>
        <fullName evidence="1">Uncharacterized protein</fullName>
    </submittedName>
</protein>
<accession>A0ACC1QMB8</accession>
<name>A0ACC1QMB8_9HYPO</name>
<organism evidence="1 2">
    <name type="scientific">Lecanicillium saksenae</name>
    <dbReference type="NCBI Taxonomy" id="468837"/>
    <lineage>
        <taxon>Eukaryota</taxon>
        <taxon>Fungi</taxon>
        <taxon>Dikarya</taxon>
        <taxon>Ascomycota</taxon>
        <taxon>Pezizomycotina</taxon>
        <taxon>Sordariomycetes</taxon>
        <taxon>Hypocreomycetidae</taxon>
        <taxon>Hypocreales</taxon>
        <taxon>Cordycipitaceae</taxon>
        <taxon>Lecanicillium</taxon>
    </lineage>
</organism>
<sequence length="211" mass="23922">MKFSVIAPALLAGVAQAWRPEDKDLAAFNMTARFEQLGKRFKPSLLSGINKIRGVNFGGWLVGERWMMTNEWDNVMGCAGSASEFDCMKDHYSGGNREEGNRRFENHWRDWINEDSVQSVHDVGLNTIRIPIGYWSYEDIVDKNSEPFADGNRMLPYLDKVVAKAADLGIYVIIDFHGAPGGQQEDVFTEVDVLDGSPHPHQQRLPQRRHD</sequence>
<proteinExistence type="predicted"/>
<dbReference type="EMBL" id="JANAKD010001085">
    <property type="protein sequence ID" value="KAJ3483632.1"/>
    <property type="molecule type" value="Genomic_DNA"/>
</dbReference>
<gene>
    <name evidence="1" type="ORF">NLG97_g7264</name>
</gene>
<dbReference type="Proteomes" id="UP001148737">
    <property type="component" value="Unassembled WGS sequence"/>
</dbReference>
<evidence type="ECO:0000313" key="1">
    <source>
        <dbReference type="EMBL" id="KAJ3483632.1"/>
    </source>
</evidence>
<reference evidence="1" key="1">
    <citation type="submission" date="2022-07" db="EMBL/GenBank/DDBJ databases">
        <title>Genome Sequence of Lecanicillium saksenae.</title>
        <authorList>
            <person name="Buettner E."/>
        </authorList>
    </citation>
    <scope>NUCLEOTIDE SEQUENCE</scope>
    <source>
        <strain evidence="1">VT-O1</strain>
    </source>
</reference>
<keyword evidence="2" id="KW-1185">Reference proteome</keyword>
<comment type="caution">
    <text evidence="1">The sequence shown here is derived from an EMBL/GenBank/DDBJ whole genome shotgun (WGS) entry which is preliminary data.</text>
</comment>
<evidence type="ECO:0000313" key="2">
    <source>
        <dbReference type="Proteomes" id="UP001148737"/>
    </source>
</evidence>